<dbReference type="InterPro" id="IPR004475">
    <property type="entry name" value="PolC_DP2"/>
</dbReference>
<sequence length="440" mass="50235">SSLSNELLKAGEKRIKDFIADPFHNVPSDDEALKLSQLLKIPLHPNYTYHWHDIHLKDFIKLREYVKDNMSLNNNVAEFPNDPSVKTILEQLCIPHHINNNNIVIRSYSESFLYSIGYKNGKLCPLPSPSNGKVLDVINSICDVKIRAKSPVYTGVRMGRPEKAKERRMRPPIHLLYPIGEYGGRFRDLFQAAMKNTINVELVRRKCPVCGNYTRQTLCTNCNTPTVISYTCRWCKKETDSAMCLKCDRDTIGYSRVSCHIEDEVKKAKQIVGGPFPKRVKAVKKLMNKTRVPEQIAKGILRAKHDLFVYRDGTIRFDSTDAILTHFKPREIGVKVEHLRKYGYSTDKDGKPLVSTDQIVELKIQDVILNDEGGKYLVKVAQYIDELLEKVYELPKYYNVKKKEDLIGRLIVGLAPHTSAGITGRIVGFTKAKVNFAHPY</sequence>
<dbReference type="GO" id="GO:0003677">
    <property type="term" value="F:DNA binding"/>
    <property type="evidence" value="ECO:0007669"/>
    <property type="project" value="InterPro"/>
</dbReference>
<dbReference type="EMBL" id="BARW01002249">
    <property type="protein sequence ID" value="GAI69498.1"/>
    <property type="molecule type" value="Genomic_DNA"/>
</dbReference>
<comment type="caution">
    <text evidence="3">The sequence shown here is derived from an EMBL/GenBank/DDBJ whole genome shotgun (WGS) entry which is preliminary data.</text>
</comment>
<evidence type="ECO:0000259" key="1">
    <source>
        <dbReference type="Pfam" id="PF24844"/>
    </source>
</evidence>
<evidence type="ECO:0000313" key="3">
    <source>
        <dbReference type="EMBL" id="GAI69498.1"/>
    </source>
</evidence>
<dbReference type="GO" id="GO:0003887">
    <property type="term" value="F:DNA-directed DNA polymerase activity"/>
    <property type="evidence" value="ECO:0007669"/>
    <property type="project" value="InterPro"/>
</dbReference>
<organism evidence="3">
    <name type="scientific">marine sediment metagenome</name>
    <dbReference type="NCBI Taxonomy" id="412755"/>
    <lineage>
        <taxon>unclassified sequences</taxon>
        <taxon>metagenomes</taxon>
        <taxon>ecological metagenomes</taxon>
    </lineage>
</organism>
<dbReference type="PANTHER" id="PTHR42210">
    <property type="entry name" value="DNA POLYMERASE II LARGE SUBUNIT"/>
    <property type="match status" value="1"/>
</dbReference>
<feature type="non-terminal residue" evidence="3">
    <location>
        <position position="1"/>
    </location>
</feature>
<dbReference type="Pfam" id="PF24846">
    <property type="entry name" value="PolC_DP2_cat"/>
    <property type="match status" value="1"/>
</dbReference>
<reference evidence="3" key="1">
    <citation type="journal article" date="2014" name="Front. Microbiol.">
        <title>High frequency of phylogenetically diverse reductive dehalogenase-homologous genes in deep subseafloor sedimentary metagenomes.</title>
        <authorList>
            <person name="Kawai M."/>
            <person name="Futagami T."/>
            <person name="Toyoda A."/>
            <person name="Takaki Y."/>
            <person name="Nishi S."/>
            <person name="Hori S."/>
            <person name="Arai W."/>
            <person name="Tsubouchi T."/>
            <person name="Morono Y."/>
            <person name="Uchiyama I."/>
            <person name="Ito T."/>
            <person name="Fujiyama A."/>
            <person name="Inagaki F."/>
            <person name="Takami H."/>
        </authorList>
    </citation>
    <scope>NUCLEOTIDE SEQUENCE</scope>
    <source>
        <strain evidence="3">Expedition CK06-06</strain>
    </source>
</reference>
<dbReference type="Pfam" id="PF24844">
    <property type="entry name" value="PolC_DP2_central"/>
    <property type="match status" value="1"/>
</dbReference>
<protein>
    <submittedName>
        <fullName evidence="3">Uncharacterized protein</fullName>
    </submittedName>
</protein>
<name>X1QMQ1_9ZZZZ</name>
<dbReference type="PANTHER" id="PTHR42210:SF1">
    <property type="entry name" value="DNA POLYMERASE II LARGE SUBUNIT"/>
    <property type="match status" value="1"/>
</dbReference>
<feature type="non-terminal residue" evidence="3">
    <location>
        <position position="440"/>
    </location>
</feature>
<feature type="domain" description="DNA polymerase II large subunit DP2 central" evidence="1">
    <location>
        <begin position="26"/>
        <end position="240"/>
    </location>
</feature>
<feature type="domain" description="DNA polymerase II large subunit DP2 catalytic" evidence="2">
    <location>
        <begin position="278"/>
        <end position="440"/>
    </location>
</feature>
<accession>X1QMQ1</accession>
<dbReference type="InterPro" id="IPR056171">
    <property type="entry name" value="PolC_DP2_central_dom"/>
</dbReference>
<evidence type="ECO:0000259" key="2">
    <source>
        <dbReference type="Pfam" id="PF24846"/>
    </source>
</evidence>
<dbReference type="GO" id="GO:0006260">
    <property type="term" value="P:DNA replication"/>
    <property type="evidence" value="ECO:0007669"/>
    <property type="project" value="InterPro"/>
</dbReference>
<proteinExistence type="predicted"/>
<gene>
    <name evidence="3" type="ORF">S12H4_06412</name>
</gene>
<dbReference type="InterPro" id="IPR056172">
    <property type="entry name" value="PolC_DP2_cat_dom"/>
</dbReference>
<dbReference type="AlphaFoldDB" id="X1QMQ1"/>